<sequence>MQQQNIPIGKGYETGEINEIANMVFITGQTNRRISNKEAVNYLREVVAKQGEEALQSHCVPVDETLWSTDRYRDFLKLRREALAHRMNAFIREKSGT</sequence>
<comment type="caution">
    <text evidence="1">The sequence shown here is derived from an EMBL/GenBank/DDBJ whole genome shotgun (WGS) entry which is preliminary data.</text>
</comment>
<dbReference type="PANTHER" id="PTHR37292">
    <property type="entry name" value="VNG6097C"/>
    <property type="match status" value="1"/>
</dbReference>
<dbReference type="Proteomes" id="UP001596495">
    <property type="component" value="Unassembled WGS sequence"/>
</dbReference>
<reference evidence="2" key="1">
    <citation type="journal article" date="2019" name="Int. J. Syst. Evol. Microbiol.">
        <title>The Global Catalogue of Microorganisms (GCM) 10K type strain sequencing project: providing services to taxonomists for standard genome sequencing and annotation.</title>
        <authorList>
            <consortium name="The Broad Institute Genomics Platform"/>
            <consortium name="The Broad Institute Genome Sequencing Center for Infectious Disease"/>
            <person name="Wu L."/>
            <person name="Ma J."/>
        </authorList>
    </citation>
    <scope>NUCLEOTIDE SEQUENCE [LARGE SCALE GENOMIC DNA]</scope>
    <source>
        <strain evidence="2">CCUG 54518</strain>
    </source>
</reference>
<proteinExistence type="predicted"/>
<dbReference type="PANTHER" id="PTHR37292:SF2">
    <property type="entry name" value="DUF262 DOMAIN-CONTAINING PROTEIN"/>
    <property type="match status" value="1"/>
</dbReference>
<evidence type="ECO:0000313" key="2">
    <source>
        <dbReference type="Proteomes" id="UP001596495"/>
    </source>
</evidence>
<dbReference type="RefSeq" id="WP_382253230.1">
    <property type="nucleotide sequence ID" value="NZ_JBHTBX010000001.1"/>
</dbReference>
<dbReference type="EMBL" id="JBHTBX010000001">
    <property type="protein sequence ID" value="MFC7433141.1"/>
    <property type="molecule type" value="Genomic_DNA"/>
</dbReference>
<accession>A0ABW2R3Y5</accession>
<organism evidence="1 2">
    <name type="scientific">Hydrogenophaga bisanensis</name>
    <dbReference type="NCBI Taxonomy" id="439611"/>
    <lineage>
        <taxon>Bacteria</taxon>
        <taxon>Pseudomonadati</taxon>
        <taxon>Pseudomonadota</taxon>
        <taxon>Betaproteobacteria</taxon>
        <taxon>Burkholderiales</taxon>
        <taxon>Comamonadaceae</taxon>
        <taxon>Hydrogenophaga</taxon>
    </lineage>
</organism>
<keyword evidence="2" id="KW-1185">Reference proteome</keyword>
<evidence type="ECO:0000313" key="1">
    <source>
        <dbReference type="EMBL" id="MFC7433141.1"/>
    </source>
</evidence>
<name>A0ABW2R3Y5_9BURK</name>
<protein>
    <submittedName>
        <fullName evidence="1">Uncharacterized protein</fullName>
    </submittedName>
</protein>
<gene>
    <name evidence="1" type="ORF">ACFQNJ_01300</name>
</gene>